<sequence length="613" mass="69823">MKPVVLYWHRTDLRLHDSPALHAALALNPSIFIPIWTWDPHYVYRTRVGPNRWKFLLECQSDLSAAYTTLNPKQRLWVVREAPQSVLPKLWKKWQITHLVFEQDTDAYARDRDEAVLRMARDAGVEVIVQMGRTLFDPDELVRKNGGKPTMSIAQVQKAAEKIGDGTPAQPLEAPQSVPDPWKWEKMGLDGLGQDVVDARPDLNAPYRTSSDVQYSALMGPGRDFAVPTMEEIGIDGSLARSPHRGGETAALRVLAGYIQDGEYVGTFEKPKTSPAAFEPQATTLLSPHLHFGSLSVRKFWWDVQGVLQQRRKQKKANASIPTNLPGQLLFRDMYFAAQAAIGHAFGQTLGNKYVRFIDWHLPTNYITTEEGKYQPDGTYTVDSSEAENWFRRWKEGRTGFPWIDALMRQLKLEGWIHHLGRHSVACFLTRGGCYVSWERGAEVFEDWLVDHETACNVGNWQWLSCTAFYSQYYHCYSPIAFGKKWDPEGEFVRRYCPELANFDKKYIYEPWKAPLPDQKKWGCRVTGDGSGSDDSKHEGLAVYPKPMFDFDERRRICLDGMKHAYSIGLHGDDPEVRDGAWKEMFGVEGGSGDIKDIMGGGKLRKRQKLDAD</sequence>
<name>A1CJL8_ASPCL</name>
<evidence type="ECO:0000256" key="1">
    <source>
        <dbReference type="ARBA" id="ARBA00005862"/>
    </source>
</evidence>
<feature type="domain" description="Photolyase/cryptochrome alpha/beta" evidence="5">
    <location>
        <begin position="3"/>
        <end position="135"/>
    </location>
</feature>
<keyword evidence="7" id="KW-1185">Reference proteome</keyword>
<dbReference type="InterPro" id="IPR014729">
    <property type="entry name" value="Rossmann-like_a/b/a_fold"/>
</dbReference>
<dbReference type="InterPro" id="IPR006050">
    <property type="entry name" value="DNA_photolyase_N"/>
</dbReference>
<dbReference type="Gene3D" id="1.25.40.80">
    <property type="match status" value="1"/>
</dbReference>
<dbReference type="InterPro" id="IPR002081">
    <property type="entry name" value="Cryptochrome/DNA_photolyase_1"/>
</dbReference>
<evidence type="ECO:0000259" key="5">
    <source>
        <dbReference type="PROSITE" id="PS51645"/>
    </source>
</evidence>
<evidence type="ECO:0000256" key="3">
    <source>
        <dbReference type="ARBA" id="ARBA00022827"/>
    </source>
</evidence>
<dbReference type="AlphaFoldDB" id="A1CJL8"/>
<protein>
    <submittedName>
        <fullName evidence="6">DNA photolyase, putative</fullName>
    </submittedName>
</protein>
<organism evidence="6 7">
    <name type="scientific">Aspergillus clavatus (strain ATCC 1007 / CBS 513.65 / DSM 816 / NCTC 3887 / NRRL 1 / QM 1276 / 107)</name>
    <dbReference type="NCBI Taxonomy" id="344612"/>
    <lineage>
        <taxon>Eukaryota</taxon>
        <taxon>Fungi</taxon>
        <taxon>Dikarya</taxon>
        <taxon>Ascomycota</taxon>
        <taxon>Pezizomycotina</taxon>
        <taxon>Eurotiomycetes</taxon>
        <taxon>Eurotiomycetidae</taxon>
        <taxon>Eurotiales</taxon>
        <taxon>Aspergillaceae</taxon>
        <taxon>Aspergillus</taxon>
        <taxon>Aspergillus subgen. Fumigati</taxon>
    </lineage>
</organism>
<comment type="similarity">
    <text evidence="1">Belongs to the DNA photolyase class-1 family.</text>
</comment>
<keyword evidence="2 4" id="KW-0285">Flavoprotein</keyword>
<dbReference type="InterPro" id="IPR036134">
    <property type="entry name" value="Crypto/Photolyase_FAD-like_sf"/>
</dbReference>
<dbReference type="GeneID" id="4703071"/>
<dbReference type="GO" id="GO:0005634">
    <property type="term" value="C:nucleus"/>
    <property type="evidence" value="ECO:0007669"/>
    <property type="project" value="TreeGrafter"/>
</dbReference>
<keyword evidence="3 4" id="KW-0274">FAD</keyword>
<dbReference type="InterPro" id="IPR005101">
    <property type="entry name" value="Cryptochr/Photolyase_FAD-bd"/>
</dbReference>
<accession>A1CJL8</accession>
<gene>
    <name evidence="6" type="ORF">ACLA_035450</name>
</gene>
<dbReference type="GO" id="GO:0005737">
    <property type="term" value="C:cytoplasm"/>
    <property type="evidence" value="ECO:0007669"/>
    <property type="project" value="TreeGrafter"/>
</dbReference>
<dbReference type="GO" id="GO:0071949">
    <property type="term" value="F:FAD binding"/>
    <property type="evidence" value="ECO:0007669"/>
    <property type="project" value="TreeGrafter"/>
</dbReference>
<dbReference type="RefSeq" id="XP_001270768.1">
    <property type="nucleotide sequence ID" value="XM_001270767.1"/>
</dbReference>
<dbReference type="GO" id="GO:0003677">
    <property type="term" value="F:DNA binding"/>
    <property type="evidence" value="ECO:0007669"/>
    <property type="project" value="TreeGrafter"/>
</dbReference>
<proteinExistence type="inferred from homology"/>
<comment type="cofactor">
    <cofactor evidence="4">
        <name>FAD</name>
        <dbReference type="ChEBI" id="CHEBI:57692"/>
    </cofactor>
    <text evidence="4">Binds 1 FAD per subunit.</text>
</comment>
<dbReference type="eggNOG" id="KOG0133">
    <property type="taxonomic scope" value="Eukaryota"/>
</dbReference>
<evidence type="ECO:0000313" key="6">
    <source>
        <dbReference type="EMBL" id="EAW09342.1"/>
    </source>
</evidence>
<dbReference type="PANTHER" id="PTHR11455">
    <property type="entry name" value="CRYPTOCHROME"/>
    <property type="match status" value="1"/>
</dbReference>
<dbReference type="VEuPathDB" id="FungiDB:ACLA_035450"/>
<dbReference type="OMA" id="GNWNYTA"/>
<dbReference type="GO" id="GO:0032922">
    <property type="term" value="P:circadian regulation of gene expression"/>
    <property type="evidence" value="ECO:0007669"/>
    <property type="project" value="TreeGrafter"/>
</dbReference>
<evidence type="ECO:0000256" key="2">
    <source>
        <dbReference type="ARBA" id="ARBA00022630"/>
    </source>
</evidence>
<dbReference type="HOGENOM" id="CLU_010348_3_3_1"/>
<dbReference type="STRING" id="344612.A1CJL8"/>
<dbReference type="EMBL" id="DS027056">
    <property type="protein sequence ID" value="EAW09342.1"/>
    <property type="molecule type" value="Genomic_DNA"/>
</dbReference>
<dbReference type="GO" id="GO:0043153">
    <property type="term" value="P:entrainment of circadian clock by photoperiod"/>
    <property type="evidence" value="ECO:0007669"/>
    <property type="project" value="TreeGrafter"/>
</dbReference>
<dbReference type="PROSITE" id="PS51645">
    <property type="entry name" value="PHR_CRY_ALPHA_BETA"/>
    <property type="match status" value="1"/>
</dbReference>
<reference evidence="6 7" key="1">
    <citation type="journal article" date="2008" name="PLoS Genet.">
        <title>Genomic islands in the pathogenic filamentous fungus Aspergillus fumigatus.</title>
        <authorList>
            <person name="Fedorova N.D."/>
            <person name="Khaldi N."/>
            <person name="Joardar V.S."/>
            <person name="Maiti R."/>
            <person name="Amedeo P."/>
            <person name="Anderson M.J."/>
            <person name="Crabtree J."/>
            <person name="Silva J.C."/>
            <person name="Badger J.H."/>
            <person name="Albarraq A."/>
            <person name="Angiuoli S."/>
            <person name="Bussey H."/>
            <person name="Bowyer P."/>
            <person name="Cotty P.J."/>
            <person name="Dyer P.S."/>
            <person name="Egan A."/>
            <person name="Galens K."/>
            <person name="Fraser-Liggett C.M."/>
            <person name="Haas B.J."/>
            <person name="Inman J.M."/>
            <person name="Kent R."/>
            <person name="Lemieux S."/>
            <person name="Malavazi I."/>
            <person name="Orvis J."/>
            <person name="Roemer T."/>
            <person name="Ronning C.M."/>
            <person name="Sundaram J.P."/>
            <person name="Sutton G."/>
            <person name="Turner G."/>
            <person name="Venter J.C."/>
            <person name="White O.R."/>
            <person name="Whitty B.R."/>
            <person name="Youngman P."/>
            <person name="Wolfe K.H."/>
            <person name="Goldman G.H."/>
            <person name="Wortman J.R."/>
            <person name="Jiang B."/>
            <person name="Denning D.W."/>
            <person name="Nierman W.C."/>
        </authorList>
    </citation>
    <scope>NUCLEOTIDE SEQUENCE [LARGE SCALE GENOMIC DNA]</scope>
    <source>
        <strain evidence="7">ATCC 1007 / CBS 513.65 / DSM 816 / NCTC 3887 / NRRL 1</strain>
    </source>
</reference>
<dbReference type="PANTHER" id="PTHR11455:SF9">
    <property type="entry name" value="CRYPTOCHROME CIRCADIAN CLOCK 5 ISOFORM X1"/>
    <property type="match status" value="1"/>
</dbReference>
<dbReference type="InterPro" id="IPR036155">
    <property type="entry name" value="Crypto/Photolyase_N_sf"/>
</dbReference>
<dbReference type="KEGG" id="act:ACLA_035450"/>
<dbReference type="Pfam" id="PF00875">
    <property type="entry name" value="DNA_photolyase"/>
    <property type="match status" value="1"/>
</dbReference>
<dbReference type="Gene3D" id="1.10.579.10">
    <property type="entry name" value="DNA Cyclobutane Dipyrimidine Photolyase, subunit A, domain 3"/>
    <property type="match status" value="1"/>
</dbReference>
<dbReference type="SUPFAM" id="SSF48173">
    <property type="entry name" value="Cryptochrome/photolyase FAD-binding domain"/>
    <property type="match status" value="1"/>
</dbReference>
<dbReference type="SUPFAM" id="SSF52425">
    <property type="entry name" value="Cryptochrome/photolyase, N-terminal domain"/>
    <property type="match status" value="1"/>
</dbReference>
<dbReference type="Gene3D" id="3.40.50.620">
    <property type="entry name" value="HUPs"/>
    <property type="match status" value="1"/>
</dbReference>
<dbReference type="Proteomes" id="UP000006701">
    <property type="component" value="Unassembled WGS sequence"/>
</dbReference>
<dbReference type="Pfam" id="PF03441">
    <property type="entry name" value="FAD_binding_7"/>
    <property type="match status" value="1"/>
</dbReference>
<evidence type="ECO:0000256" key="4">
    <source>
        <dbReference type="PIRSR" id="PIRSR602081-1"/>
    </source>
</evidence>
<feature type="binding site" evidence="4">
    <location>
        <begin position="283"/>
        <end position="287"/>
    </location>
    <ligand>
        <name>FAD</name>
        <dbReference type="ChEBI" id="CHEBI:57692"/>
    </ligand>
</feature>
<dbReference type="OrthoDB" id="435881at2759"/>
<evidence type="ECO:0000313" key="7">
    <source>
        <dbReference type="Proteomes" id="UP000006701"/>
    </source>
</evidence>
<dbReference type="GO" id="GO:0003904">
    <property type="term" value="F:deoxyribodipyrimidine photo-lyase activity"/>
    <property type="evidence" value="ECO:0007669"/>
    <property type="project" value="TreeGrafter"/>
</dbReference>